<reference evidence="4" key="1">
    <citation type="submission" date="2022-11" db="UniProtKB">
        <authorList>
            <consortium name="WormBaseParasite"/>
        </authorList>
    </citation>
    <scope>IDENTIFICATION</scope>
</reference>
<dbReference type="InterPro" id="IPR000242">
    <property type="entry name" value="PTP_cat"/>
</dbReference>
<name>A0A914E8F4_9BILA</name>
<dbReference type="SMART" id="SM00404">
    <property type="entry name" value="PTPc_motif"/>
    <property type="match status" value="1"/>
</dbReference>
<accession>A0A914E8F4</accession>
<dbReference type="PRINTS" id="PR00700">
    <property type="entry name" value="PRTYPHPHTASE"/>
</dbReference>
<feature type="domain" description="Tyrosine specific protein phosphatases" evidence="2">
    <location>
        <begin position="395"/>
        <end position="471"/>
    </location>
</feature>
<dbReference type="PROSITE" id="PS50055">
    <property type="entry name" value="TYR_PHOSPHATASE_PTP"/>
    <property type="match status" value="1"/>
</dbReference>
<organism evidence="3 4">
    <name type="scientific">Acrobeloides nanus</name>
    <dbReference type="NCBI Taxonomy" id="290746"/>
    <lineage>
        <taxon>Eukaryota</taxon>
        <taxon>Metazoa</taxon>
        <taxon>Ecdysozoa</taxon>
        <taxon>Nematoda</taxon>
        <taxon>Chromadorea</taxon>
        <taxon>Rhabditida</taxon>
        <taxon>Tylenchina</taxon>
        <taxon>Cephalobomorpha</taxon>
        <taxon>Cephaloboidea</taxon>
        <taxon>Cephalobidae</taxon>
        <taxon>Acrobeloides</taxon>
    </lineage>
</organism>
<sequence>MGSSKEKQTPSNRSIYASIRQFMTNRTVRKRLAEFEYGEIKAFVAKKLFKIDGILCDEETKIVLVEKLITEHGQHLFRNEQEALKKKYGEELVIWLNERLIPKVNHKQKYMEHAKVNINLLKELDPLITWHKDKDIFGPVFDRIQSFAENVCSMVRWSLLIEPGRLRTHLSDFIDEFKELEQFFDNVDLTSDECSQKAFDANYLSKARNKNIECIDSTRVALKLSALLCADISNLDDSIKSIRPQPAELFGDFDCPSIESQPDYGTNDFIHANYVLGGPLLNKFICTQAPLTNTIPDFWRMIWQERSEYIFMLCEATDTENLGTLGSYIPKHCPFYWPRYCGEELHFGSLIVKNERIDCTCDPLFNVTYLKVWHIEKPDDVLEIQHWQWDWQDYRDFDWPFRLLRRSRISTRPTVIHCMDGCSKTGTLVLIEIMLMQLLRGITNDEHPMLTSAVFLRLQRRHSIAEQIQYLYVYRTILHYIQPFIMSSYHRFVLGYTFKDTGFCGKFNQMAIAYVRKSQLM</sequence>
<protein>
    <submittedName>
        <fullName evidence="4">Uncharacterized protein</fullName>
    </submittedName>
</protein>
<keyword evidence="3" id="KW-1185">Reference proteome</keyword>
<dbReference type="GO" id="GO:0004725">
    <property type="term" value="F:protein tyrosine phosphatase activity"/>
    <property type="evidence" value="ECO:0007669"/>
    <property type="project" value="InterPro"/>
</dbReference>
<feature type="domain" description="Tyrosine-protein phosphatase" evidence="1">
    <location>
        <begin position="173"/>
        <end position="480"/>
    </location>
</feature>
<dbReference type="Gene3D" id="3.90.190.10">
    <property type="entry name" value="Protein tyrosine phosphatase superfamily"/>
    <property type="match status" value="1"/>
</dbReference>
<dbReference type="CDD" id="cd00047">
    <property type="entry name" value="PTPc"/>
    <property type="match status" value="1"/>
</dbReference>
<dbReference type="InterPro" id="IPR000387">
    <property type="entry name" value="Tyr_Pase_dom"/>
</dbReference>
<dbReference type="InterPro" id="IPR003595">
    <property type="entry name" value="Tyr_Pase_cat"/>
</dbReference>
<dbReference type="InterPro" id="IPR052782">
    <property type="entry name" value="Oocyte-zygote_transition_reg"/>
</dbReference>
<evidence type="ECO:0000259" key="2">
    <source>
        <dbReference type="PROSITE" id="PS50056"/>
    </source>
</evidence>
<dbReference type="Pfam" id="PF00102">
    <property type="entry name" value="Y_phosphatase"/>
    <property type="match status" value="1"/>
</dbReference>
<dbReference type="AlphaFoldDB" id="A0A914E8F4"/>
<proteinExistence type="predicted"/>
<evidence type="ECO:0000313" key="3">
    <source>
        <dbReference type="Proteomes" id="UP000887540"/>
    </source>
</evidence>
<dbReference type="SUPFAM" id="SSF52799">
    <property type="entry name" value="(Phosphotyrosine protein) phosphatases II"/>
    <property type="match status" value="1"/>
</dbReference>
<dbReference type="Proteomes" id="UP000887540">
    <property type="component" value="Unplaced"/>
</dbReference>
<dbReference type="PANTHER" id="PTHR46163">
    <property type="entry name" value="TYROSINE-PROTEIN PHOSPHATASE-RELATED"/>
    <property type="match status" value="1"/>
</dbReference>
<dbReference type="InterPro" id="IPR029021">
    <property type="entry name" value="Prot-tyrosine_phosphatase-like"/>
</dbReference>
<evidence type="ECO:0000259" key="1">
    <source>
        <dbReference type="PROSITE" id="PS50055"/>
    </source>
</evidence>
<dbReference type="PANTHER" id="PTHR46163:SF7">
    <property type="entry name" value="PROTEIN TYROSINE PHOSPHATASE-LIKE PROTEIN EGG-3"/>
    <property type="match status" value="1"/>
</dbReference>
<evidence type="ECO:0000313" key="4">
    <source>
        <dbReference type="WBParaSite" id="ACRNAN_scaffold612.g25287.t1"/>
    </source>
</evidence>
<dbReference type="SMART" id="SM00194">
    <property type="entry name" value="PTPc"/>
    <property type="match status" value="1"/>
</dbReference>
<dbReference type="WBParaSite" id="ACRNAN_scaffold612.g25287.t1">
    <property type="protein sequence ID" value="ACRNAN_scaffold612.g25287.t1"/>
    <property type="gene ID" value="ACRNAN_scaffold612.g25287"/>
</dbReference>
<dbReference type="PROSITE" id="PS50056">
    <property type="entry name" value="TYR_PHOSPHATASE_2"/>
    <property type="match status" value="1"/>
</dbReference>